<dbReference type="PANTHER" id="PTHR32481:SF0">
    <property type="entry name" value="AMINOPEPTIDASE YPDE-RELATED"/>
    <property type="match status" value="1"/>
</dbReference>
<gene>
    <name evidence="9" type="primary">ypdE</name>
    <name evidence="9" type="ORF">HXK00_01935</name>
</gene>
<name>A0A929MP87_ABIDE</name>
<dbReference type="EMBL" id="JABZFV010000018">
    <property type="protein sequence ID" value="MBF0934388.1"/>
    <property type="molecule type" value="Genomic_DNA"/>
</dbReference>
<evidence type="ECO:0000256" key="8">
    <source>
        <dbReference type="PIRSR" id="PIRSR001123-2"/>
    </source>
</evidence>
<keyword evidence="3" id="KW-0645">Protease</keyword>
<dbReference type="GO" id="GO:0004177">
    <property type="term" value="F:aminopeptidase activity"/>
    <property type="evidence" value="ECO:0007669"/>
    <property type="project" value="UniProtKB-UniRule"/>
</dbReference>
<dbReference type="PANTHER" id="PTHR32481">
    <property type="entry name" value="AMINOPEPTIDASE"/>
    <property type="match status" value="1"/>
</dbReference>
<evidence type="ECO:0000256" key="5">
    <source>
        <dbReference type="ARBA" id="ARBA00022801"/>
    </source>
</evidence>
<dbReference type="EC" id="3.4.11.-" evidence="9"/>
<dbReference type="Pfam" id="PF05343">
    <property type="entry name" value="Peptidase_M42"/>
    <property type="match status" value="1"/>
</dbReference>
<comment type="cofactor">
    <cofactor evidence="8">
        <name>a divalent metal cation</name>
        <dbReference type="ChEBI" id="CHEBI:60240"/>
    </cofactor>
    <text evidence="8">Binds 2 divalent metal cations per subunit.</text>
</comment>
<dbReference type="GO" id="GO:0046872">
    <property type="term" value="F:metal ion binding"/>
    <property type="evidence" value="ECO:0007669"/>
    <property type="project" value="UniProtKB-UniRule"/>
</dbReference>
<feature type="binding site" evidence="8">
    <location>
        <position position="310"/>
    </location>
    <ligand>
        <name>Zn(2+)</name>
        <dbReference type="ChEBI" id="CHEBI:29105"/>
        <label>2</label>
    </ligand>
</feature>
<dbReference type="InterPro" id="IPR023367">
    <property type="entry name" value="Peptidase_M42_dom2"/>
</dbReference>
<comment type="similarity">
    <text evidence="1 6">Belongs to the peptidase M42 family.</text>
</comment>
<proteinExistence type="inferred from homology"/>
<evidence type="ECO:0000256" key="3">
    <source>
        <dbReference type="ARBA" id="ARBA00022670"/>
    </source>
</evidence>
<comment type="caution">
    <text evidence="9">The sequence shown here is derived from an EMBL/GenBank/DDBJ whole genome shotgun (WGS) entry which is preliminary data.</text>
</comment>
<evidence type="ECO:0000256" key="1">
    <source>
        <dbReference type="ARBA" id="ARBA00006272"/>
    </source>
</evidence>
<reference evidence="9" key="1">
    <citation type="submission" date="2020-04" db="EMBL/GenBank/DDBJ databases">
        <title>Deep metagenomics examines the oral microbiome during advanced dental caries in children, revealing novel taxa and co-occurrences with host molecules.</title>
        <authorList>
            <person name="Baker J.L."/>
            <person name="Morton J.T."/>
            <person name="Dinis M."/>
            <person name="Alvarez R."/>
            <person name="Tran N.C."/>
            <person name="Knight R."/>
            <person name="Edlund A."/>
        </authorList>
    </citation>
    <scope>NUCLEOTIDE SEQUENCE</scope>
    <source>
        <strain evidence="9">JCVI_23_bin.16</strain>
    </source>
</reference>
<dbReference type="SUPFAM" id="SSF53187">
    <property type="entry name" value="Zn-dependent exopeptidases"/>
    <property type="match status" value="1"/>
</dbReference>
<dbReference type="InterPro" id="IPR051464">
    <property type="entry name" value="Peptidase_M42_aminopept"/>
</dbReference>
<dbReference type="SUPFAM" id="SSF101821">
    <property type="entry name" value="Aminopeptidase/glucanase lid domain"/>
    <property type="match status" value="1"/>
</dbReference>
<evidence type="ECO:0000256" key="2">
    <source>
        <dbReference type="ARBA" id="ARBA00022438"/>
    </source>
</evidence>
<feature type="active site" description="Proton acceptor" evidence="7">
    <location>
        <position position="200"/>
    </location>
</feature>
<dbReference type="AlphaFoldDB" id="A0A929MP87"/>
<feature type="binding site" evidence="8">
    <location>
        <position position="168"/>
    </location>
    <ligand>
        <name>Zn(2+)</name>
        <dbReference type="ChEBI" id="CHEBI:29105"/>
        <label>1</label>
    </ligand>
</feature>
<dbReference type="Gene3D" id="2.40.30.40">
    <property type="entry name" value="Peptidase M42, domain 2"/>
    <property type="match status" value="1"/>
</dbReference>
<protein>
    <submittedName>
        <fullName evidence="9">Aminopeptidase</fullName>
        <ecNumber evidence="9">3.4.11.-</ecNumber>
    </submittedName>
</protein>
<organism evidence="9 10">
    <name type="scientific">Abiotrophia defectiva</name>
    <name type="common">Streptococcus defectivus</name>
    <dbReference type="NCBI Taxonomy" id="46125"/>
    <lineage>
        <taxon>Bacteria</taxon>
        <taxon>Bacillati</taxon>
        <taxon>Bacillota</taxon>
        <taxon>Bacilli</taxon>
        <taxon>Lactobacillales</taxon>
        <taxon>Aerococcaceae</taxon>
        <taxon>Abiotrophia</taxon>
    </lineage>
</organism>
<evidence type="ECO:0000256" key="4">
    <source>
        <dbReference type="ARBA" id="ARBA00022723"/>
    </source>
</evidence>
<keyword evidence="2 9" id="KW-0031">Aminopeptidase</keyword>
<dbReference type="GO" id="GO:0006508">
    <property type="term" value="P:proteolysis"/>
    <property type="evidence" value="ECO:0007669"/>
    <property type="project" value="UniProtKB-KW"/>
</dbReference>
<dbReference type="NCBIfam" id="NF007421">
    <property type="entry name" value="PRK09961.1"/>
    <property type="match status" value="1"/>
</dbReference>
<feature type="binding site" evidence="8">
    <location>
        <position position="201"/>
    </location>
    <ligand>
        <name>Zn(2+)</name>
        <dbReference type="ChEBI" id="CHEBI:29105"/>
        <label>2</label>
    </ligand>
</feature>
<dbReference type="RefSeq" id="WP_314943819.1">
    <property type="nucleotide sequence ID" value="NZ_CAUTAT010000016.1"/>
</dbReference>
<evidence type="ECO:0000256" key="6">
    <source>
        <dbReference type="PIRNR" id="PIRNR001123"/>
    </source>
</evidence>
<evidence type="ECO:0000313" key="9">
    <source>
        <dbReference type="EMBL" id="MBF0934388.1"/>
    </source>
</evidence>
<accession>A0A929MP87</accession>
<sequence>MDYELLGALCNADALAGDEEEVRQVIRSELSQLGWVERTDGLGSLIYSKESPQNSQSVMLCGHMDEVGFMVRTIDELGLIHLMKVGGVQTYGQCYQHVRVTTQDGRKVKGMAIAQYQNETVQRVFCDIGAQSREEVEALGIQTGDMVTFDTDFKAYQVDDIYAGKAMDNRLACYIMCQLAKRLDKVDLPYNLHLAFTSSEEVGIRGARTAAQMINPDSVFVIDVATAPNQLIRDHTNQRQMGQGPILTFFDRTLSPNRKMTQYIRHIAKDKGIKIQCDMFNSGGTDGGEAHKVHDGKPTVVTIVPVRYGHCTASLVNSRDVDQMTDLFQAILESLDSARLTQFRQF</sequence>
<feature type="binding site" evidence="8">
    <location>
        <position position="223"/>
    </location>
    <ligand>
        <name>Zn(2+)</name>
        <dbReference type="ChEBI" id="CHEBI:29105"/>
        <label>1</label>
    </ligand>
</feature>
<keyword evidence="4 8" id="KW-0479">Metal-binding</keyword>
<feature type="binding site" evidence="8">
    <location>
        <position position="63"/>
    </location>
    <ligand>
        <name>Zn(2+)</name>
        <dbReference type="ChEBI" id="CHEBI:29105"/>
        <label>1</label>
    </ligand>
</feature>
<evidence type="ECO:0000313" key="10">
    <source>
        <dbReference type="Proteomes" id="UP000757900"/>
    </source>
</evidence>
<keyword evidence="5 9" id="KW-0378">Hydrolase</keyword>
<feature type="binding site" evidence="8">
    <location>
        <position position="168"/>
    </location>
    <ligand>
        <name>Zn(2+)</name>
        <dbReference type="ChEBI" id="CHEBI:29105"/>
        <label>2</label>
    </ligand>
</feature>
<dbReference type="PIRSF" id="PIRSF001123">
    <property type="entry name" value="PepA_GA"/>
    <property type="match status" value="1"/>
</dbReference>
<evidence type="ECO:0000256" key="7">
    <source>
        <dbReference type="PIRSR" id="PIRSR001123-1"/>
    </source>
</evidence>
<dbReference type="Gene3D" id="3.40.630.10">
    <property type="entry name" value="Zn peptidases"/>
    <property type="match status" value="1"/>
</dbReference>
<dbReference type="Proteomes" id="UP000757900">
    <property type="component" value="Unassembled WGS sequence"/>
</dbReference>
<dbReference type="InterPro" id="IPR008007">
    <property type="entry name" value="Peptidase_M42"/>
</dbReference>